<dbReference type="PANTHER" id="PTHR32305:SF15">
    <property type="entry name" value="PROTEIN RHSA-RELATED"/>
    <property type="match status" value="1"/>
</dbReference>
<dbReference type="EMBL" id="CP101637">
    <property type="protein sequence ID" value="WMT82949.1"/>
    <property type="molecule type" value="Genomic_DNA"/>
</dbReference>
<evidence type="ECO:0000313" key="5">
    <source>
        <dbReference type="Proteomes" id="UP001235030"/>
    </source>
</evidence>
<dbReference type="PROSITE" id="PS50817">
    <property type="entry name" value="INTEIN_N_TER"/>
    <property type="match status" value="1"/>
</dbReference>
<dbReference type="Pfam" id="PF25023">
    <property type="entry name" value="TEN_YD-shell"/>
    <property type="match status" value="1"/>
</dbReference>
<feature type="domain" description="Hint" evidence="3">
    <location>
        <begin position="312"/>
        <end position="406"/>
    </location>
</feature>
<dbReference type="InterPro" id="IPR030934">
    <property type="entry name" value="Intein_C"/>
</dbReference>
<feature type="region of interest" description="Disordered" evidence="2">
    <location>
        <begin position="504"/>
        <end position="567"/>
    </location>
</feature>
<gene>
    <name evidence="4" type="ORF">TEMA_34470</name>
</gene>
<name>A0ABY9Q5T3_9FIRM</name>
<evidence type="ECO:0000256" key="2">
    <source>
        <dbReference type="SAM" id="MobiDB-lite"/>
    </source>
</evidence>
<feature type="compositionally biased region" description="Polar residues" evidence="2">
    <location>
        <begin position="504"/>
        <end position="514"/>
    </location>
</feature>
<dbReference type="Gene3D" id="2.180.10.10">
    <property type="entry name" value="RHS repeat-associated core"/>
    <property type="match status" value="1"/>
</dbReference>
<dbReference type="InterPro" id="IPR036844">
    <property type="entry name" value="Hint_dom_sf"/>
</dbReference>
<accession>A0ABY9Q5T3</accession>
<keyword evidence="5" id="KW-1185">Reference proteome</keyword>
<dbReference type="InterPro" id="IPR006141">
    <property type="entry name" value="Intein_N"/>
</dbReference>
<dbReference type="NCBIfam" id="TIGR03696">
    <property type="entry name" value="Rhs_assc_core"/>
    <property type="match status" value="1"/>
</dbReference>
<dbReference type="Pfam" id="PF07591">
    <property type="entry name" value="PT-HINT"/>
    <property type="match status" value="1"/>
</dbReference>
<reference evidence="4 5" key="1">
    <citation type="submission" date="2022-07" db="EMBL/GenBank/DDBJ databases">
        <title>Genome sequence of Terrisporobacter mayombei DSM6539.</title>
        <authorList>
            <person name="Boeer T."/>
            <person name="Bengelsdorf F.R."/>
            <person name="Daniel R."/>
            <person name="Poehlein A."/>
        </authorList>
    </citation>
    <scope>NUCLEOTIDE SEQUENCE [LARGE SCALE GENOMIC DNA]</scope>
    <source>
        <strain evidence="4 5">DSM 6539</strain>
    </source>
</reference>
<keyword evidence="1" id="KW-0677">Repeat</keyword>
<proteinExistence type="predicted"/>
<dbReference type="Proteomes" id="UP001235030">
    <property type="component" value="Chromosome"/>
</dbReference>
<evidence type="ECO:0000259" key="3">
    <source>
        <dbReference type="SMART" id="SM00306"/>
    </source>
</evidence>
<dbReference type="PANTHER" id="PTHR32305">
    <property type="match status" value="1"/>
</dbReference>
<dbReference type="InterPro" id="IPR022385">
    <property type="entry name" value="Rhs_assc_core"/>
</dbReference>
<dbReference type="CDD" id="cd00081">
    <property type="entry name" value="Hint"/>
    <property type="match status" value="1"/>
</dbReference>
<dbReference type="PROSITE" id="PS50818">
    <property type="entry name" value="INTEIN_C_TER"/>
    <property type="match status" value="1"/>
</dbReference>
<dbReference type="SMART" id="SM00306">
    <property type="entry name" value="HintN"/>
    <property type="match status" value="1"/>
</dbReference>
<organism evidence="4 5">
    <name type="scientific">Terrisporobacter mayombei</name>
    <dbReference type="NCBI Taxonomy" id="1541"/>
    <lineage>
        <taxon>Bacteria</taxon>
        <taxon>Bacillati</taxon>
        <taxon>Bacillota</taxon>
        <taxon>Clostridia</taxon>
        <taxon>Peptostreptococcales</taxon>
        <taxon>Peptostreptococcaceae</taxon>
        <taxon>Terrisporobacter</taxon>
    </lineage>
</organism>
<dbReference type="SUPFAM" id="SSF51294">
    <property type="entry name" value="Hedgehog/intein (Hint) domain"/>
    <property type="match status" value="1"/>
</dbReference>
<dbReference type="InterPro" id="IPR003587">
    <property type="entry name" value="Hint_dom_N"/>
</dbReference>
<dbReference type="Gene3D" id="2.170.16.10">
    <property type="entry name" value="Hedgehog/Intein (Hint) domain"/>
    <property type="match status" value="1"/>
</dbReference>
<feature type="compositionally biased region" description="Basic residues" evidence="2">
    <location>
        <begin position="527"/>
        <end position="539"/>
    </location>
</feature>
<dbReference type="InterPro" id="IPR050708">
    <property type="entry name" value="T6SS_VgrG/RHS"/>
</dbReference>
<sequence length="567" mass="63118">MFTKSGIVTLNQVNTYNGNGQRVKKSENGQLTKYYYQNDSVLYTTGKADNSTELEEPENVEKLTGVTSLNLMGASGNSIATVRDISSAEGEKYYFYNKDMRESTTNLVNVEGKSEVAYEYTDFGETEINGDENFYNEICYTGGIYDNKTGLYYLNARYYNPEDGRFLTEDTYRGEFTDPSSLHLYAYCTNSLISYTDPSGHFPILLAFDAAWGAYDGYQYAKKKNLKGWKKAGAIVGGAILGTINPFKALKVGKVFKRVAKIAKKSKVTKAIAKRVYKVARKTKSVTKKVASKASKKVTKTYRRVRCKITKKGCFTAGTLISTKDGDVPIEDIEEGDLIWAQDSETGEIALKEVAQTFVKETDTILYIKVAGEVIEATEQHVFYIDNVGWIPASMIEEGDVVVLQSGDKSKVEKIDKVVHNELIRVYNFEVEDFHTYFVSDASVPVHNDYSGVRRKKVKASKTIDRNTGEEVGRFIADDKGNIIIKLKDGRTVKAGRGGVDTNTLYSNGSNYQRYNPKGHPPNSGKPHGHGHLKGKGRGRNGQDPSIDTKGNVVPWNSSAAHWKIKE</sequence>
<evidence type="ECO:0000256" key="1">
    <source>
        <dbReference type="ARBA" id="ARBA00022737"/>
    </source>
</evidence>
<dbReference type="InterPro" id="IPR056823">
    <property type="entry name" value="TEN-like_YD-shell"/>
</dbReference>
<dbReference type="NCBIfam" id="TIGR01443">
    <property type="entry name" value="intein_Cterm"/>
    <property type="match status" value="1"/>
</dbReference>
<evidence type="ECO:0000313" key="4">
    <source>
        <dbReference type="EMBL" id="WMT82949.1"/>
    </source>
</evidence>
<protein>
    <recommendedName>
        <fullName evidence="3">Hint domain-containing protein</fullName>
    </recommendedName>
</protein>